<evidence type="ECO:0000259" key="2">
    <source>
        <dbReference type="Pfam" id="PF00582"/>
    </source>
</evidence>
<organism evidence="3 4">
    <name type="scientific">Mesorhizobium montanum</name>
    <dbReference type="NCBI Taxonomy" id="3072323"/>
    <lineage>
        <taxon>Bacteria</taxon>
        <taxon>Pseudomonadati</taxon>
        <taxon>Pseudomonadota</taxon>
        <taxon>Alphaproteobacteria</taxon>
        <taxon>Hyphomicrobiales</taxon>
        <taxon>Phyllobacteriaceae</taxon>
        <taxon>Mesorhizobium</taxon>
    </lineage>
</organism>
<accession>A0ABU4ZKR6</accession>
<dbReference type="InterPro" id="IPR006016">
    <property type="entry name" value="UspA"/>
</dbReference>
<dbReference type="SUPFAM" id="SSF52402">
    <property type="entry name" value="Adenine nucleotide alpha hydrolases-like"/>
    <property type="match status" value="1"/>
</dbReference>
<protein>
    <submittedName>
        <fullName evidence="3">Universal stress protein</fullName>
    </submittedName>
</protein>
<dbReference type="PRINTS" id="PR01438">
    <property type="entry name" value="UNVRSLSTRESS"/>
</dbReference>
<sequence length="278" mass="29978">MPFKTLLTVTGPDHGDDDLRLAAGLCEEIDAHLCVLVLLIAAPPSGGEYAAVVSPAWLAEREAEVEILERRSSVVSKMLSESPVSADLSSDYPEQSWADEIIGRRARYADLTVIGAEMLASRSLKEKVIAGGLFSSGRPILLVPKGARVTLKPKRVLVAWDASLEASRAVRESLGILSAANEVRIVMIDPIEDERHHGAEPGADVATYLSRHGVKVAVDRLPSSNHFVADVLRQHAIDTGAELIVMGAYGHSRLRERIFGGVTKSLIEEPGLPILMAR</sequence>
<dbReference type="CDD" id="cd00293">
    <property type="entry name" value="USP-like"/>
    <property type="match status" value="1"/>
</dbReference>
<gene>
    <name evidence="3" type="ORF">RFM68_15800</name>
</gene>
<evidence type="ECO:0000256" key="1">
    <source>
        <dbReference type="ARBA" id="ARBA00008791"/>
    </source>
</evidence>
<evidence type="ECO:0000313" key="3">
    <source>
        <dbReference type="EMBL" id="MDX8525966.1"/>
    </source>
</evidence>
<dbReference type="InterPro" id="IPR006015">
    <property type="entry name" value="Universal_stress_UspA"/>
</dbReference>
<keyword evidence="4" id="KW-1185">Reference proteome</keyword>
<dbReference type="Proteomes" id="UP001276840">
    <property type="component" value="Unassembled WGS sequence"/>
</dbReference>
<evidence type="ECO:0000313" key="4">
    <source>
        <dbReference type="Proteomes" id="UP001276840"/>
    </source>
</evidence>
<dbReference type="EMBL" id="JAVIJF010000010">
    <property type="protein sequence ID" value="MDX8525966.1"/>
    <property type="molecule type" value="Genomic_DNA"/>
</dbReference>
<dbReference type="Pfam" id="PF00582">
    <property type="entry name" value="Usp"/>
    <property type="match status" value="1"/>
</dbReference>
<comment type="caution">
    <text evidence="3">The sequence shown here is derived from an EMBL/GenBank/DDBJ whole genome shotgun (WGS) entry which is preliminary data.</text>
</comment>
<comment type="similarity">
    <text evidence="1">Belongs to the universal stress protein A family.</text>
</comment>
<name>A0ABU4ZKR6_9HYPH</name>
<reference evidence="3 4" key="1">
    <citation type="submission" date="2023-08" db="EMBL/GenBank/DDBJ databases">
        <title>Implementing the SeqCode for naming new Mesorhizobium species isolated from Vachellia karroo root nodules.</title>
        <authorList>
            <person name="Van Lill M."/>
        </authorList>
    </citation>
    <scope>NUCLEOTIDE SEQUENCE [LARGE SCALE GENOMIC DNA]</scope>
    <source>
        <strain evidence="3 4">MSK 1335</strain>
    </source>
</reference>
<feature type="domain" description="UspA" evidence="2">
    <location>
        <begin position="154"/>
        <end position="278"/>
    </location>
</feature>
<dbReference type="Gene3D" id="3.40.50.12370">
    <property type="match status" value="1"/>
</dbReference>
<proteinExistence type="inferred from homology"/>
<dbReference type="RefSeq" id="WP_320233899.1">
    <property type="nucleotide sequence ID" value="NZ_JAVIJF010000010.1"/>
</dbReference>